<reference evidence="2 3" key="1">
    <citation type="submission" date="2018-12" db="EMBL/GenBank/DDBJ databases">
        <authorList>
            <person name="Li S."/>
            <person name="Yang R."/>
            <person name="Chen G."/>
            <person name="Zou L."/>
            <person name="Zhang C."/>
            <person name="Chen Y."/>
            <person name="Liu Z."/>
            <person name="Li Y."/>
            <person name="Yan Y."/>
            <person name="Huang M."/>
            <person name="Chen T."/>
        </authorList>
    </citation>
    <scope>NUCLEOTIDE SEQUENCE [LARGE SCALE GENOMIC DNA]</scope>
    <source>
        <strain evidence="2 3">1257</strain>
    </source>
</reference>
<dbReference type="Proteomes" id="UP000268230">
    <property type="component" value="Chromosome"/>
</dbReference>
<evidence type="ECO:0000313" key="2">
    <source>
        <dbReference type="EMBL" id="AZL69189.1"/>
    </source>
</evidence>
<evidence type="ECO:0000256" key="1">
    <source>
        <dbReference type="SAM" id="Phobius"/>
    </source>
</evidence>
<gene>
    <name evidence="2" type="ORF">EJA05_16295</name>
</gene>
<dbReference type="AlphaFoldDB" id="A0A3S8UL79"/>
<dbReference type="EMBL" id="CP034338">
    <property type="protein sequence ID" value="AZL69189.1"/>
    <property type="molecule type" value="Genomic_DNA"/>
</dbReference>
<name>A0A3S8UL79_9PSED</name>
<dbReference type="KEGG" id="pory:EJA05_16295"/>
<feature type="transmembrane region" description="Helical" evidence="1">
    <location>
        <begin position="65"/>
        <end position="86"/>
    </location>
</feature>
<proteinExistence type="predicted"/>
<evidence type="ECO:0000313" key="3">
    <source>
        <dbReference type="Proteomes" id="UP000268230"/>
    </source>
</evidence>
<dbReference type="OrthoDB" id="9950716at2"/>
<feature type="transmembrane region" description="Helical" evidence="1">
    <location>
        <begin position="6"/>
        <end position="25"/>
    </location>
</feature>
<keyword evidence="1" id="KW-1133">Transmembrane helix</keyword>
<organism evidence="2 3">
    <name type="scientific">Pseudomonas entomophila</name>
    <dbReference type="NCBI Taxonomy" id="312306"/>
    <lineage>
        <taxon>Bacteria</taxon>
        <taxon>Pseudomonadati</taxon>
        <taxon>Pseudomonadota</taxon>
        <taxon>Gammaproteobacteria</taxon>
        <taxon>Pseudomonadales</taxon>
        <taxon>Pseudomonadaceae</taxon>
        <taxon>Pseudomonas</taxon>
    </lineage>
</organism>
<accession>A0A3S8UL79</accession>
<keyword evidence="1" id="KW-0812">Transmembrane</keyword>
<sequence>MDILNIVGLCLNMIGVILIFFWALPQSFADAETGRGLEDGTVINGKTVGQWREEAKRQKALAKTIAWVALGLMFSGFFCQLIAAVWPHLHAWIAAFI</sequence>
<keyword evidence="1" id="KW-0472">Membrane</keyword>
<protein>
    <submittedName>
        <fullName evidence="2">Uncharacterized protein</fullName>
    </submittedName>
</protein>